<evidence type="ECO:0000313" key="2">
    <source>
        <dbReference type="EMBL" id="GMH25135.1"/>
    </source>
</evidence>
<evidence type="ECO:0000256" key="1">
    <source>
        <dbReference type="ARBA" id="ARBA00023277"/>
    </source>
</evidence>
<sequence length="99" mass="11026">MDNLVVDKIIEGGVGLIHLELAKDFCNSKHAYLASVRVTGVKVTVIHTLEYLSMEYGGRIDLAKSYYDGLSKSLKKNLHVTNLISGMQQCNDFFFLGTK</sequence>
<gene>
    <name evidence="2" type="ORF">Nepgr_026978</name>
</gene>
<protein>
    <submittedName>
        <fullName evidence="2">Uncharacterized protein</fullName>
    </submittedName>
</protein>
<dbReference type="PANTHER" id="PTHR31268:SF8">
    <property type="entry name" value="GALACTINOL--SUCROSE GALACTOSYLTRANSFERASE 4-RELATED"/>
    <property type="match status" value="1"/>
</dbReference>
<reference evidence="2" key="1">
    <citation type="submission" date="2023-05" db="EMBL/GenBank/DDBJ databases">
        <title>Nepenthes gracilis genome sequencing.</title>
        <authorList>
            <person name="Fukushima K."/>
        </authorList>
    </citation>
    <scope>NUCLEOTIDE SEQUENCE</scope>
    <source>
        <strain evidence="2">SING2019-196</strain>
    </source>
</reference>
<evidence type="ECO:0000313" key="3">
    <source>
        <dbReference type="Proteomes" id="UP001279734"/>
    </source>
</evidence>
<dbReference type="Proteomes" id="UP001279734">
    <property type="component" value="Unassembled WGS sequence"/>
</dbReference>
<dbReference type="InterPro" id="IPR008811">
    <property type="entry name" value="Glycosyl_hydrolases_36"/>
</dbReference>
<keyword evidence="1" id="KW-0119">Carbohydrate metabolism</keyword>
<organism evidence="2 3">
    <name type="scientific">Nepenthes gracilis</name>
    <name type="common">Slender pitcher plant</name>
    <dbReference type="NCBI Taxonomy" id="150966"/>
    <lineage>
        <taxon>Eukaryota</taxon>
        <taxon>Viridiplantae</taxon>
        <taxon>Streptophyta</taxon>
        <taxon>Embryophyta</taxon>
        <taxon>Tracheophyta</taxon>
        <taxon>Spermatophyta</taxon>
        <taxon>Magnoliopsida</taxon>
        <taxon>eudicotyledons</taxon>
        <taxon>Gunneridae</taxon>
        <taxon>Pentapetalae</taxon>
        <taxon>Caryophyllales</taxon>
        <taxon>Nepenthaceae</taxon>
        <taxon>Nepenthes</taxon>
    </lineage>
</organism>
<proteinExistence type="predicted"/>
<dbReference type="PANTHER" id="PTHR31268">
    <property type="match status" value="1"/>
</dbReference>
<name>A0AAD3T927_NEPGR</name>
<dbReference type="EMBL" id="BSYO01000029">
    <property type="protein sequence ID" value="GMH25135.1"/>
    <property type="molecule type" value="Genomic_DNA"/>
</dbReference>
<dbReference type="Pfam" id="PF05691">
    <property type="entry name" value="Raffinose_syn"/>
    <property type="match status" value="1"/>
</dbReference>
<keyword evidence="3" id="KW-1185">Reference proteome</keyword>
<dbReference type="AlphaFoldDB" id="A0AAD3T927"/>
<accession>A0AAD3T927</accession>
<comment type="caution">
    <text evidence="2">The sequence shown here is derived from an EMBL/GenBank/DDBJ whole genome shotgun (WGS) entry which is preliminary data.</text>
</comment>